<sequence>MVTGIECAGLLLGLFPLVLEGLKFYLVAADRVKHMRRHEATLIRFLREIEMEKCKFDNIWFSLVSISGINPEIVAEPMPWHPSVEDKLLACLPSHSVPSFVGACQDMNEILKKLAHRFQKYNEDRAGYKKMLRILRDFTPEYRQEQIDHINRLNSNLDKLVHGVPATLVPEINRTCGTGIPEQYKQVRKHAMTVFHILKEKLQSSISCPCKVPHAANLQLEMRFGGVQPVHRKECSGTLLRFSLFFPVVCVGMSVRFAKQVKFSSQIQLDTEDTQREETTFTSTDDTIHCLCSAIHQAPEIHTCLGLLVGDGKMKHRVWIPRHAAPKSTPGIKPAQKVSLGEMLSTWPKPSQKERLKLSVILASSVLQLHETEWLKERWTKQDIFFIREPLGTGTRQNVNLNHPVVHQAFITPAPPAPQHPAEFLLVRCNKSLVCLGIVLIELCYWKDLHSLQNGNAGNRVADASAEYSIAARMIDHLYNEAGFNYGESVRRCITGLDLRETQLECDEFKKEAYHKIVHPLEVDLVKFYGTSLAAIFQKQ</sequence>
<dbReference type="Pfam" id="PF24476">
    <property type="entry name" value="DUF7580"/>
    <property type="match status" value="1"/>
</dbReference>
<dbReference type="AlphaFoldDB" id="A0A3N4M1Z4"/>
<dbReference type="STRING" id="1051890.A0A3N4M1Z4"/>
<evidence type="ECO:0000313" key="3">
    <source>
        <dbReference type="Proteomes" id="UP000267821"/>
    </source>
</evidence>
<dbReference type="Proteomes" id="UP000267821">
    <property type="component" value="Unassembled WGS sequence"/>
</dbReference>
<organism evidence="2 3">
    <name type="scientific">Terfezia boudieri ATCC MYA-4762</name>
    <dbReference type="NCBI Taxonomy" id="1051890"/>
    <lineage>
        <taxon>Eukaryota</taxon>
        <taxon>Fungi</taxon>
        <taxon>Dikarya</taxon>
        <taxon>Ascomycota</taxon>
        <taxon>Pezizomycotina</taxon>
        <taxon>Pezizomycetes</taxon>
        <taxon>Pezizales</taxon>
        <taxon>Pezizaceae</taxon>
        <taxon>Terfezia</taxon>
    </lineage>
</organism>
<reference evidence="2 3" key="1">
    <citation type="journal article" date="2018" name="Nat. Ecol. Evol.">
        <title>Pezizomycetes genomes reveal the molecular basis of ectomycorrhizal truffle lifestyle.</title>
        <authorList>
            <person name="Murat C."/>
            <person name="Payen T."/>
            <person name="Noel B."/>
            <person name="Kuo A."/>
            <person name="Morin E."/>
            <person name="Chen J."/>
            <person name="Kohler A."/>
            <person name="Krizsan K."/>
            <person name="Balestrini R."/>
            <person name="Da Silva C."/>
            <person name="Montanini B."/>
            <person name="Hainaut M."/>
            <person name="Levati E."/>
            <person name="Barry K.W."/>
            <person name="Belfiori B."/>
            <person name="Cichocki N."/>
            <person name="Clum A."/>
            <person name="Dockter R.B."/>
            <person name="Fauchery L."/>
            <person name="Guy J."/>
            <person name="Iotti M."/>
            <person name="Le Tacon F."/>
            <person name="Lindquist E.A."/>
            <person name="Lipzen A."/>
            <person name="Malagnac F."/>
            <person name="Mello A."/>
            <person name="Molinier V."/>
            <person name="Miyauchi S."/>
            <person name="Poulain J."/>
            <person name="Riccioni C."/>
            <person name="Rubini A."/>
            <person name="Sitrit Y."/>
            <person name="Splivallo R."/>
            <person name="Traeger S."/>
            <person name="Wang M."/>
            <person name="Zifcakova L."/>
            <person name="Wipf D."/>
            <person name="Zambonelli A."/>
            <person name="Paolocci F."/>
            <person name="Nowrousian M."/>
            <person name="Ottonello S."/>
            <person name="Baldrian P."/>
            <person name="Spatafora J.W."/>
            <person name="Henrissat B."/>
            <person name="Nagy L.G."/>
            <person name="Aury J.M."/>
            <person name="Wincker P."/>
            <person name="Grigoriev I.V."/>
            <person name="Bonfante P."/>
            <person name="Martin F.M."/>
        </authorList>
    </citation>
    <scope>NUCLEOTIDE SEQUENCE [LARGE SCALE GENOMIC DNA]</scope>
    <source>
        <strain evidence="2 3">ATCC MYA-4762</strain>
    </source>
</reference>
<keyword evidence="3" id="KW-1185">Reference proteome</keyword>
<name>A0A3N4M1Z4_9PEZI</name>
<dbReference type="OrthoDB" id="3565018at2759"/>
<dbReference type="PANTHER" id="PTHR35186:SF4">
    <property type="entry name" value="PRION-INHIBITION AND PROPAGATION HELO DOMAIN-CONTAINING PROTEIN"/>
    <property type="match status" value="1"/>
</dbReference>
<dbReference type="EMBL" id="ML121528">
    <property type="protein sequence ID" value="RPB29196.1"/>
    <property type="molecule type" value="Genomic_DNA"/>
</dbReference>
<protein>
    <recommendedName>
        <fullName evidence="1">DUF7580 domain-containing protein</fullName>
    </recommendedName>
</protein>
<dbReference type="PANTHER" id="PTHR35186">
    <property type="entry name" value="ANK_REP_REGION DOMAIN-CONTAINING PROTEIN"/>
    <property type="match status" value="1"/>
</dbReference>
<accession>A0A3N4M1Z4</accession>
<evidence type="ECO:0000313" key="2">
    <source>
        <dbReference type="EMBL" id="RPB29196.1"/>
    </source>
</evidence>
<gene>
    <name evidence="2" type="ORF">L211DRAFT_817538</name>
</gene>
<evidence type="ECO:0000259" key="1">
    <source>
        <dbReference type="Pfam" id="PF24476"/>
    </source>
</evidence>
<dbReference type="InParanoid" id="A0A3N4M1Z4"/>
<feature type="domain" description="DUF7580" evidence="1">
    <location>
        <begin position="182"/>
        <end position="527"/>
    </location>
</feature>
<dbReference type="InterPro" id="IPR056002">
    <property type="entry name" value="DUF7580"/>
</dbReference>
<proteinExistence type="predicted"/>